<gene>
    <name evidence="1" type="ordered locus">Rvan_2057</name>
</gene>
<dbReference type="Proteomes" id="UP000001399">
    <property type="component" value="Chromosome"/>
</dbReference>
<reference evidence="2" key="1">
    <citation type="journal article" date="2011" name="J. Bacteriol.">
        <title>Genome sequences of eight morphologically diverse alphaproteobacteria.</title>
        <authorList>
            <consortium name="US DOE Joint Genome Institute"/>
            <person name="Brown P.J."/>
            <person name="Kysela D.T."/>
            <person name="Buechlein A."/>
            <person name="Hemmerich C."/>
            <person name="Brun Y.V."/>
        </authorList>
    </citation>
    <scope>NUCLEOTIDE SEQUENCE [LARGE SCALE GENOMIC DNA]</scope>
    <source>
        <strain evidence="2">ATCC 17100 / ATH 3.1.1 / DSM 162 / LMG 4299</strain>
    </source>
</reference>
<accession>E3I1Y4</accession>
<protein>
    <submittedName>
        <fullName evidence="1">Uncharacterized protein</fullName>
    </submittedName>
</protein>
<evidence type="ECO:0000313" key="2">
    <source>
        <dbReference type="Proteomes" id="UP000001399"/>
    </source>
</evidence>
<dbReference type="STRING" id="648757.Rvan_2057"/>
<proteinExistence type="predicted"/>
<name>E3I1Y4_RHOVT</name>
<sequence>MAFSLVPAFDLPDTGHSAAEFSEHIDVAAQACSLLLTAIESRAPNEDRWATVECAVAALERAVSDMKSALEKPKEACLPHQGHQSMG</sequence>
<evidence type="ECO:0000313" key="1">
    <source>
        <dbReference type="EMBL" id="ADP71285.1"/>
    </source>
</evidence>
<dbReference type="AlphaFoldDB" id="E3I1Y4"/>
<dbReference type="RefSeq" id="WP_013419668.1">
    <property type="nucleotide sequence ID" value="NC_014664.1"/>
</dbReference>
<dbReference type="HOGENOM" id="CLU_2481299_0_0_5"/>
<organism evidence="1 2">
    <name type="scientific">Rhodomicrobium vannielii (strain ATCC 17100 / DSM 162 / LMG 4299 / NCIMB 10020 / ATH 3.1.1)</name>
    <dbReference type="NCBI Taxonomy" id="648757"/>
    <lineage>
        <taxon>Bacteria</taxon>
        <taxon>Pseudomonadati</taxon>
        <taxon>Pseudomonadota</taxon>
        <taxon>Alphaproteobacteria</taxon>
        <taxon>Hyphomicrobiales</taxon>
        <taxon>Hyphomicrobiaceae</taxon>
        <taxon>Rhodomicrobium</taxon>
    </lineage>
</organism>
<dbReference type="EMBL" id="CP002292">
    <property type="protein sequence ID" value="ADP71285.1"/>
    <property type="molecule type" value="Genomic_DNA"/>
</dbReference>
<dbReference type="KEGG" id="rva:Rvan_2057"/>
<keyword evidence="2" id="KW-1185">Reference proteome</keyword>